<comment type="function">
    <text evidence="6">Involved in transcription antitermination. Required for transcription of ribosomal RNA (rRNA) genes. Binds specifically to the boxA antiterminator sequence of the ribosomal RNA (rrn) operons.</text>
</comment>
<dbReference type="SUPFAM" id="SSF48013">
    <property type="entry name" value="NusB-like"/>
    <property type="match status" value="1"/>
</dbReference>
<protein>
    <recommendedName>
        <fullName evidence="6">Transcription antitermination protein NusB</fullName>
    </recommendedName>
    <alternativeName>
        <fullName evidence="6">Antitermination factor NusB</fullName>
    </alternativeName>
</protein>
<keyword evidence="10" id="KW-1185">Reference proteome</keyword>
<sequence length="178" mass="19685">MSSSDSGETPKAQKRPSGGRRKGSMKRSLARLAAVQGLYQIEMSENGNAALVVEEFLRHRLNDEVDGLDISEADQDLLTALIKGTTAERDRLDDMLAAVLSDEWPVDRLQTLLKVLLRTAVYELSERLDTPVKVVITEYMDLAHSFFSEKEPALVNGVLDRVARSLRPEELEDGAASS</sequence>
<dbReference type="InterPro" id="IPR006027">
    <property type="entry name" value="NusB_RsmB_TIM44"/>
</dbReference>
<evidence type="ECO:0000256" key="3">
    <source>
        <dbReference type="ARBA" id="ARBA00022884"/>
    </source>
</evidence>
<dbReference type="RefSeq" id="WP_142896198.1">
    <property type="nucleotide sequence ID" value="NZ_ML660054.1"/>
</dbReference>
<keyword evidence="3 6" id="KW-0694">RNA-binding</keyword>
<evidence type="ECO:0000313" key="10">
    <source>
        <dbReference type="Proteomes" id="UP000315252"/>
    </source>
</evidence>
<evidence type="ECO:0000256" key="6">
    <source>
        <dbReference type="HAMAP-Rule" id="MF_00073"/>
    </source>
</evidence>
<evidence type="ECO:0000256" key="4">
    <source>
        <dbReference type="ARBA" id="ARBA00023015"/>
    </source>
</evidence>
<keyword evidence="4 6" id="KW-0805">Transcription regulation</keyword>
<dbReference type="PANTHER" id="PTHR11078">
    <property type="entry name" value="N UTILIZATION SUBSTANCE PROTEIN B-RELATED"/>
    <property type="match status" value="1"/>
</dbReference>
<dbReference type="Pfam" id="PF01029">
    <property type="entry name" value="NusB"/>
    <property type="match status" value="1"/>
</dbReference>
<evidence type="ECO:0000259" key="8">
    <source>
        <dbReference type="Pfam" id="PF01029"/>
    </source>
</evidence>
<keyword evidence="2 6" id="KW-0889">Transcription antitermination</keyword>
<evidence type="ECO:0000256" key="1">
    <source>
        <dbReference type="ARBA" id="ARBA00005952"/>
    </source>
</evidence>
<dbReference type="OrthoDB" id="9797817at2"/>
<dbReference type="InterPro" id="IPR035926">
    <property type="entry name" value="NusB-like_sf"/>
</dbReference>
<dbReference type="GO" id="GO:0003723">
    <property type="term" value="F:RNA binding"/>
    <property type="evidence" value="ECO:0007669"/>
    <property type="project" value="UniProtKB-UniRule"/>
</dbReference>
<dbReference type="PANTHER" id="PTHR11078:SF3">
    <property type="entry name" value="ANTITERMINATION NUSB DOMAIN-CONTAINING PROTEIN"/>
    <property type="match status" value="1"/>
</dbReference>
<feature type="domain" description="NusB/RsmB/TIM44" evidence="8">
    <location>
        <begin position="30"/>
        <end position="164"/>
    </location>
</feature>
<dbReference type="InterPro" id="IPR011605">
    <property type="entry name" value="NusB_fam"/>
</dbReference>
<keyword evidence="5 6" id="KW-0804">Transcription</keyword>
<evidence type="ECO:0000313" key="9">
    <source>
        <dbReference type="EMBL" id="TQV80484.1"/>
    </source>
</evidence>
<accession>A0A545TTD6</accession>
<comment type="caution">
    <text evidence="9">The sequence shown here is derived from an EMBL/GenBank/DDBJ whole genome shotgun (WGS) entry which is preliminary data.</text>
</comment>
<proteinExistence type="inferred from homology"/>
<feature type="region of interest" description="Disordered" evidence="7">
    <location>
        <begin position="1"/>
        <end position="26"/>
    </location>
</feature>
<dbReference type="EMBL" id="VHSH01000003">
    <property type="protein sequence ID" value="TQV80484.1"/>
    <property type="molecule type" value="Genomic_DNA"/>
</dbReference>
<evidence type="ECO:0000256" key="2">
    <source>
        <dbReference type="ARBA" id="ARBA00022814"/>
    </source>
</evidence>
<dbReference type="HAMAP" id="MF_00073">
    <property type="entry name" value="NusB"/>
    <property type="match status" value="1"/>
</dbReference>
<dbReference type="NCBIfam" id="TIGR01951">
    <property type="entry name" value="nusB"/>
    <property type="match status" value="1"/>
</dbReference>
<name>A0A545TTD6_9PROT</name>
<dbReference type="GO" id="GO:0006353">
    <property type="term" value="P:DNA-templated transcription termination"/>
    <property type="evidence" value="ECO:0007669"/>
    <property type="project" value="UniProtKB-UniRule"/>
</dbReference>
<dbReference type="Proteomes" id="UP000315252">
    <property type="component" value="Unassembled WGS sequence"/>
</dbReference>
<gene>
    <name evidence="6 9" type="primary">nusB</name>
    <name evidence="9" type="ORF">FKG95_09915</name>
</gene>
<reference evidence="9 10" key="1">
    <citation type="submission" date="2019-06" db="EMBL/GenBank/DDBJ databases">
        <title>Whole genome sequence for Rhodospirillaceae sp. R148.</title>
        <authorList>
            <person name="Wang G."/>
        </authorList>
    </citation>
    <scope>NUCLEOTIDE SEQUENCE [LARGE SCALE GENOMIC DNA]</scope>
    <source>
        <strain evidence="9 10">R148</strain>
    </source>
</reference>
<dbReference type="AlphaFoldDB" id="A0A545TTD6"/>
<organism evidence="9 10">
    <name type="scientific">Denitrobaculum tricleocarpae</name>
    <dbReference type="NCBI Taxonomy" id="2591009"/>
    <lineage>
        <taxon>Bacteria</taxon>
        <taxon>Pseudomonadati</taxon>
        <taxon>Pseudomonadota</taxon>
        <taxon>Alphaproteobacteria</taxon>
        <taxon>Rhodospirillales</taxon>
        <taxon>Rhodospirillaceae</taxon>
        <taxon>Denitrobaculum</taxon>
    </lineage>
</organism>
<feature type="compositionally biased region" description="Basic residues" evidence="7">
    <location>
        <begin position="12"/>
        <end position="26"/>
    </location>
</feature>
<dbReference type="Gene3D" id="1.10.940.10">
    <property type="entry name" value="NusB-like"/>
    <property type="match status" value="1"/>
</dbReference>
<evidence type="ECO:0000256" key="7">
    <source>
        <dbReference type="SAM" id="MobiDB-lite"/>
    </source>
</evidence>
<dbReference type="GO" id="GO:0031564">
    <property type="term" value="P:transcription antitermination"/>
    <property type="evidence" value="ECO:0007669"/>
    <property type="project" value="UniProtKB-KW"/>
</dbReference>
<comment type="similarity">
    <text evidence="1 6">Belongs to the NusB family.</text>
</comment>
<dbReference type="GO" id="GO:0005829">
    <property type="term" value="C:cytosol"/>
    <property type="evidence" value="ECO:0007669"/>
    <property type="project" value="TreeGrafter"/>
</dbReference>
<evidence type="ECO:0000256" key="5">
    <source>
        <dbReference type="ARBA" id="ARBA00023163"/>
    </source>
</evidence>